<sequence length="155" mass="17332">MNELEKAKKAAEAAQKALAEAEAKEAARQAEIAAKRAEREKEYAASFLSGWRERAGKVGESDPKTEYDPNTMGFLEDVIRAVTKREMRRVVVDEAQRSERILSVPSNQSTVPEVRHYAFNAVDYIGKIIDQEAARRAGEFAAELEAEREKFVNGS</sequence>
<accession>A0ABZ1KMQ8</accession>
<reference evidence="2 3" key="1">
    <citation type="submission" date="2022-10" db="EMBL/GenBank/DDBJ databases">
        <title>The complete genomes of actinobacterial strains from the NBC collection.</title>
        <authorList>
            <person name="Joergensen T.S."/>
            <person name="Alvarez Arevalo M."/>
            <person name="Sterndorff E.B."/>
            <person name="Faurdal D."/>
            <person name="Vuksanovic O."/>
            <person name="Mourched A.-S."/>
            <person name="Charusanti P."/>
            <person name="Shaw S."/>
            <person name="Blin K."/>
            <person name="Weber T."/>
        </authorList>
    </citation>
    <scope>NUCLEOTIDE SEQUENCE [LARGE SCALE GENOMIC DNA]</scope>
    <source>
        <strain evidence="2 3">NBC_00156</strain>
    </source>
</reference>
<dbReference type="GeneID" id="97280702"/>
<name>A0ABZ1KMQ8_STRAH</name>
<dbReference type="EMBL" id="CP108164">
    <property type="protein sequence ID" value="WTQ80574.1"/>
    <property type="molecule type" value="Genomic_DNA"/>
</dbReference>
<keyword evidence="1" id="KW-0175">Coiled coil</keyword>
<proteinExistence type="predicted"/>
<evidence type="ECO:0000256" key="1">
    <source>
        <dbReference type="SAM" id="Coils"/>
    </source>
</evidence>
<protein>
    <submittedName>
        <fullName evidence="2">Uncharacterized protein</fullName>
    </submittedName>
</protein>
<organism evidence="2 3">
    <name type="scientific">Streptomyces achromogenes</name>
    <dbReference type="NCBI Taxonomy" id="67255"/>
    <lineage>
        <taxon>Bacteria</taxon>
        <taxon>Bacillati</taxon>
        <taxon>Actinomycetota</taxon>
        <taxon>Actinomycetes</taxon>
        <taxon>Kitasatosporales</taxon>
        <taxon>Streptomycetaceae</taxon>
        <taxon>Streptomyces</taxon>
    </lineage>
</organism>
<dbReference type="Proteomes" id="UP001622557">
    <property type="component" value="Chromosome"/>
</dbReference>
<evidence type="ECO:0000313" key="2">
    <source>
        <dbReference type="EMBL" id="WTQ80574.1"/>
    </source>
</evidence>
<feature type="coiled-coil region" evidence="1">
    <location>
        <begin position="1"/>
        <end position="40"/>
    </location>
</feature>
<evidence type="ECO:0000313" key="3">
    <source>
        <dbReference type="Proteomes" id="UP001622557"/>
    </source>
</evidence>
<gene>
    <name evidence="2" type="ORF">OG350_09725</name>
</gene>
<keyword evidence="3" id="KW-1185">Reference proteome</keyword>
<dbReference type="RefSeq" id="WP_405446562.1">
    <property type="nucleotide sequence ID" value="NZ_CP108164.1"/>
</dbReference>